<keyword evidence="2" id="KW-1185">Reference proteome</keyword>
<proteinExistence type="predicted"/>
<sequence length="62" mass="6530">MSFPQRLPAALTGGLLTRVLVDGDTAVKVWEIAGKGSLSRRAPAILMHPTPPVGILGDRPVQ</sequence>
<evidence type="ECO:0000313" key="2">
    <source>
        <dbReference type="Proteomes" id="UP000664332"/>
    </source>
</evidence>
<dbReference type="EMBL" id="JAFLEQ010000011">
    <property type="protein sequence ID" value="MBN9644349.1"/>
    <property type="molecule type" value="Genomic_DNA"/>
</dbReference>
<name>A0A939DZX4_9CORY</name>
<evidence type="ECO:0000313" key="1">
    <source>
        <dbReference type="EMBL" id="MBN9644349.1"/>
    </source>
</evidence>
<dbReference type="AlphaFoldDB" id="A0A939DZX4"/>
<comment type="caution">
    <text evidence="1">The sequence shown here is derived from an EMBL/GenBank/DDBJ whole genome shotgun (WGS) entry which is preliminary data.</text>
</comment>
<dbReference type="Proteomes" id="UP000664332">
    <property type="component" value="Unassembled WGS sequence"/>
</dbReference>
<accession>A0A939DZX4</accession>
<protein>
    <submittedName>
        <fullName evidence="1">Uncharacterized protein</fullName>
    </submittedName>
</protein>
<dbReference type="RefSeq" id="WP_207278836.1">
    <property type="nucleotide sequence ID" value="NZ_JAFLEQ010000011.1"/>
</dbReference>
<organism evidence="1 2">
    <name type="scientific">Corynebacterium mendelii</name>
    <dbReference type="NCBI Taxonomy" id="2765362"/>
    <lineage>
        <taxon>Bacteria</taxon>
        <taxon>Bacillati</taxon>
        <taxon>Actinomycetota</taxon>
        <taxon>Actinomycetes</taxon>
        <taxon>Mycobacteriales</taxon>
        <taxon>Corynebacteriaceae</taxon>
        <taxon>Corynebacterium</taxon>
    </lineage>
</organism>
<gene>
    <name evidence="1" type="ORF">JZY06_06965</name>
</gene>
<reference evidence="1" key="1">
    <citation type="submission" date="2021-03" db="EMBL/GenBank/DDBJ databases">
        <authorList>
            <person name="Sun Q."/>
        </authorList>
    </citation>
    <scope>NUCLEOTIDE SEQUENCE</scope>
    <source>
        <strain evidence="1">CCM 8862</strain>
    </source>
</reference>